<dbReference type="EMBL" id="EQ973864">
    <property type="protein sequence ID" value="EEF41479.1"/>
    <property type="molecule type" value="Genomic_DNA"/>
</dbReference>
<dbReference type="PROSITE" id="PS51354">
    <property type="entry name" value="GLUTAREDOXIN_2"/>
    <property type="match status" value="1"/>
</dbReference>
<reference evidence="2" key="1">
    <citation type="journal article" date="2010" name="Nat. Biotechnol.">
        <title>Draft genome sequence of the oilseed species Ricinus communis.</title>
        <authorList>
            <person name="Chan A.P."/>
            <person name="Crabtree J."/>
            <person name="Zhao Q."/>
            <person name="Lorenzi H."/>
            <person name="Orvis J."/>
            <person name="Puiu D."/>
            <person name="Melake-Berhan A."/>
            <person name="Jones K.M."/>
            <person name="Redman J."/>
            <person name="Chen G."/>
            <person name="Cahoon E.B."/>
            <person name="Gedil M."/>
            <person name="Stanke M."/>
            <person name="Haas B.J."/>
            <person name="Wortman J.R."/>
            <person name="Fraser-Liggett C.M."/>
            <person name="Ravel J."/>
            <person name="Rabinowicz P.D."/>
        </authorList>
    </citation>
    <scope>NUCLEOTIDE SEQUENCE [LARGE SCALE GENOMIC DNA]</scope>
    <source>
        <strain evidence="2">cv. Hale</strain>
    </source>
</reference>
<dbReference type="SUPFAM" id="SSF52833">
    <property type="entry name" value="Thioredoxin-like"/>
    <property type="match status" value="1"/>
</dbReference>
<protein>
    <submittedName>
        <fullName evidence="1">Glutaredoxin-1, grx1, putative</fullName>
    </submittedName>
</protein>
<sequence length="118" mass="13139">MDSKHLDELQEITGSKKVTLPLVFIGGKFVGGAEEIKDMNENGDLKKMITGLPFVDSSNSSNNCDLCGGLRFILCEQCNGSHKIYTEKYGFRSCNSCNVNGLIRCPLCYTLFRRRMSS</sequence>
<organism evidence="1 2">
    <name type="scientific">Ricinus communis</name>
    <name type="common">Castor bean</name>
    <dbReference type="NCBI Taxonomy" id="3988"/>
    <lineage>
        <taxon>Eukaryota</taxon>
        <taxon>Viridiplantae</taxon>
        <taxon>Streptophyta</taxon>
        <taxon>Embryophyta</taxon>
        <taxon>Tracheophyta</taxon>
        <taxon>Spermatophyta</taxon>
        <taxon>Magnoliopsida</taxon>
        <taxon>eudicotyledons</taxon>
        <taxon>Gunneridae</taxon>
        <taxon>Pentapetalae</taxon>
        <taxon>rosids</taxon>
        <taxon>fabids</taxon>
        <taxon>Malpighiales</taxon>
        <taxon>Euphorbiaceae</taxon>
        <taxon>Acalyphoideae</taxon>
        <taxon>Acalypheae</taxon>
        <taxon>Ricinus</taxon>
    </lineage>
</organism>
<evidence type="ECO:0000313" key="1">
    <source>
        <dbReference type="EMBL" id="EEF41479.1"/>
    </source>
</evidence>
<dbReference type="FunCoup" id="B9S451">
    <property type="interactions" value="14"/>
</dbReference>
<dbReference type="Pfam" id="PF23733">
    <property type="entry name" value="GRXCR1-2_C"/>
    <property type="match status" value="1"/>
</dbReference>
<dbReference type="Gene3D" id="3.40.30.10">
    <property type="entry name" value="Glutaredoxin"/>
    <property type="match status" value="1"/>
</dbReference>
<dbReference type="InParanoid" id="B9S451"/>
<dbReference type="Proteomes" id="UP000008311">
    <property type="component" value="Unassembled WGS sequence"/>
</dbReference>
<proteinExistence type="predicted"/>
<gene>
    <name evidence="1" type="ORF">RCOM_0687070</name>
</gene>
<keyword evidence="2" id="KW-1185">Reference proteome</keyword>
<dbReference type="PANTHER" id="PTHR45669">
    <property type="entry name" value="GLUTAREDOXIN DOMAIN-CONTAINING CYSTEINE-RICH PROTEIN CG12206-RELATED"/>
    <property type="match status" value="1"/>
</dbReference>
<dbReference type="InterPro" id="IPR036249">
    <property type="entry name" value="Thioredoxin-like_sf"/>
</dbReference>
<accession>B9S451</accession>
<dbReference type="eggNOG" id="KOG2824">
    <property type="taxonomic scope" value="Eukaryota"/>
</dbReference>
<evidence type="ECO:0000313" key="2">
    <source>
        <dbReference type="Proteomes" id="UP000008311"/>
    </source>
</evidence>
<name>B9S451_RICCO</name>
<dbReference type="PANTHER" id="PTHR45669:SF36">
    <property type="entry name" value="GLUTAREDOXIN DOMAIN-CONTAINING PROTEIN"/>
    <property type="match status" value="1"/>
</dbReference>
<dbReference type="AlphaFoldDB" id="B9S451"/>
<dbReference type="STRING" id="3988.B9S451"/>